<dbReference type="EMBL" id="PDKO01000002">
    <property type="protein sequence ID" value="RXJ64066.1"/>
    <property type="molecule type" value="Genomic_DNA"/>
</dbReference>
<evidence type="ECO:0000256" key="8">
    <source>
        <dbReference type="ARBA" id="ARBA00023004"/>
    </source>
</evidence>
<dbReference type="Pfam" id="PF12800">
    <property type="entry name" value="Fer4_4"/>
    <property type="match status" value="1"/>
</dbReference>
<organism evidence="11 12">
    <name type="scientific">Halarcobacter anaerophilus</name>
    <dbReference type="NCBI Taxonomy" id="877500"/>
    <lineage>
        <taxon>Bacteria</taxon>
        <taxon>Pseudomonadati</taxon>
        <taxon>Campylobacterota</taxon>
        <taxon>Epsilonproteobacteria</taxon>
        <taxon>Campylobacterales</taxon>
        <taxon>Arcobacteraceae</taxon>
        <taxon>Halarcobacter</taxon>
    </lineage>
</organism>
<evidence type="ECO:0000313" key="12">
    <source>
        <dbReference type="Proteomes" id="UP000290191"/>
    </source>
</evidence>
<evidence type="ECO:0000313" key="11">
    <source>
        <dbReference type="EMBL" id="RXJ64066.1"/>
    </source>
</evidence>
<dbReference type="AlphaFoldDB" id="A0A4Q0Y1V4"/>
<dbReference type="Pfam" id="PF13247">
    <property type="entry name" value="Fer4_11"/>
    <property type="match status" value="1"/>
</dbReference>
<dbReference type="PROSITE" id="PS51379">
    <property type="entry name" value="4FE4S_FER_2"/>
    <property type="match status" value="3"/>
</dbReference>
<feature type="domain" description="4Fe-4S ferredoxin-type" evidence="10">
    <location>
        <begin position="94"/>
        <end position="123"/>
    </location>
</feature>
<evidence type="ECO:0000256" key="1">
    <source>
        <dbReference type="ARBA" id="ARBA00001966"/>
    </source>
</evidence>
<evidence type="ECO:0000256" key="2">
    <source>
        <dbReference type="ARBA" id="ARBA00003584"/>
    </source>
</evidence>
<dbReference type="Gene3D" id="3.30.70.20">
    <property type="match status" value="2"/>
</dbReference>
<keyword evidence="3" id="KW-0813">Transport</keyword>
<protein>
    <submittedName>
        <fullName evidence="11">Dimethylsulfoxide reductase, chain B</fullName>
    </submittedName>
</protein>
<keyword evidence="5" id="KW-0479">Metal-binding</keyword>
<feature type="domain" description="4Fe-4S ferredoxin-type" evidence="10">
    <location>
        <begin position="7"/>
        <end position="36"/>
    </location>
</feature>
<evidence type="ECO:0000256" key="3">
    <source>
        <dbReference type="ARBA" id="ARBA00022448"/>
    </source>
</evidence>
<dbReference type="PANTHER" id="PTHR43177">
    <property type="entry name" value="PROTEIN NRFC"/>
    <property type="match status" value="1"/>
</dbReference>
<keyword evidence="4" id="KW-0004">4Fe-4S</keyword>
<accession>A0A4Q0Y1V4</accession>
<reference evidence="11 12" key="1">
    <citation type="submission" date="2017-10" db="EMBL/GenBank/DDBJ databases">
        <title>Genomics of the genus Arcobacter.</title>
        <authorList>
            <person name="Perez-Cataluna A."/>
            <person name="Figueras M.J."/>
        </authorList>
    </citation>
    <scope>NUCLEOTIDE SEQUENCE [LARGE SCALE GENOMIC DNA]</scope>
    <source>
        <strain evidence="11 12">DSM 24636</strain>
    </source>
</reference>
<keyword evidence="9" id="KW-0411">Iron-sulfur</keyword>
<comment type="caution">
    <text evidence="11">The sequence shown here is derived from an EMBL/GenBank/DDBJ whole genome shotgun (WGS) entry which is preliminary data.</text>
</comment>
<dbReference type="InterPro" id="IPR017900">
    <property type="entry name" value="4Fe4S_Fe_S_CS"/>
</dbReference>
<dbReference type="OrthoDB" id="9789030at2"/>
<dbReference type="RefSeq" id="WP_129081403.1">
    <property type="nucleotide sequence ID" value="NZ_CP041070.1"/>
</dbReference>
<dbReference type="InterPro" id="IPR017896">
    <property type="entry name" value="4Fe4S_Fe-S-bd"/>
</dbReference>
<dbReference type="PROSITE" id="PS00198">
    <property type="entry name" value="4FE4S_FER_1"/>
    <property type="match status" value="1"/>
</dbReference>
<evidence type="ECO:0000256" key="9">
    <source>
        <dbReference type="ARBA" id="ARBA00023014"/>
    </source>
</evidence>
<dbReference type="PANTHER" id="PTHR43177:SF5">
    <property type="entry name" value="ANAEROBIC DIMETHYL SULFOXIDE REDUCTASE CHAIN B-RELATED"/>
    <property type="match status" value="1"/>
</dbReference>
<comment type="cofactor">
    <cofactor evidence="1">
        <name>[4Fe-4S] cluster</name>
        <dbReference type="ChEBI" id="CHEBI:49883"/>
    </cofactor>
</comment>
<keyword evidence="7" id="KW-0249">Electron transport</keyword>
<dbReference type="CDD" id="cd16371">
    <property type="entry name" value="DMSOR_beta_like"/>
    <property type="match status" value="1"/>
</dbReference>
<keyword evidence="6" id="KW-0677">Repeat</keyword>
<dbReference type="InterPro" id="IPR050954">
    <property type="entry name" value="ET_IronSulfur_Cluster-Binding"/>
</dbReference>
<dbReference type="InterPro" id="IPR014297">
    <property type="entry name" value="DMSO_DmsB"/>
</dbReference>
<comment type="function">
    <text evidence="2">Electron transfer subunit of the terminal reductase during anaerobic growth on various sulfoxide and N-oxide compounds.</text>
</comment>
<keyword evidence="12" id="KW-1185">Reference proteome</keyword>
<sequence>MEKNKQFGFYIDQTRCVGCRTCQLACKDYKKSPVGISFRRVVEYEGGKWLQKESGAFEQTNVFTYYTSLSCNHCDDPACIKACPTGAMHKDKYGIVSVDADKCIGCKSCAMACPYGAPQFDERAGHMSKCNGCSERLDEGLEPVCVEACPYRAIEAGPISELREKHGHIAGVAPLPEYEKTRPNLCIKPEKNAQPSQNGSGEAHIPQSYQEVTYDII</sequence>
<proteinExistence type="predicted"/>
<dbReference type="Proteomes" id="UP000290191">
    <property type="component" value="Unassembled WGS sequence"/>
</dbReference>
<feature type="domain" description="4Fe-4S ferredoxin-type" evidence="10">
    <location>
        <begin position="61"/>
        <end position="93"/>
    </location>
</feature>
<dbReference type="GO" id="GO:0046872">
    <property type="term" value="F:metal ion binding"/>
    <property type="evidence" value="ECO:0007669"/>
    <property type="project" value="UniProtKB-KW"/>
</dbReference>
<evidence type="ECO:0000256" key="7">
    <source>
        <dbReference type="ARBA" id="ARBA00022982"/>
    </source>
</evidence>
<evidence type="ECO:0000256" key="5">
    <source>
        <dbReference type="ARBA" id="ARBA00022723"/>
    </source>
</evidence>
<name>A0A4Q0Y1V4_9BACT</name>
<evidence type="ECO:0000256" key="4">
    <source>
        <dbReference type="ARBA" id="ARBA00022485"/>
    </source>
</evidence>
<dbReference type="SUPFAM" id="SSF54862">
    <property type="entry name" value="4Fe-4S ferredoxins"/>
    <property type="match status" value="1"/>
</dbReference>
<evidence type="ECO:0000259" key="10">
    <source>
        <dbReference type="PROSITE" id="PS51379"/>
    </source>
</evidence>
<dbReference type="GO" id="GO:0051539">
    <property type="term" value="F:4 iron, 4 sulfur cluster binding"/>
    <property type="evidence" value="ECO:0007669"/>
    <property type="project" value="UniProtKB-KW"/>
</dbReference>
<gene>
    <name evidence="11" type="primary">dmsB</name>
    <name evidence="11" type="ORF">CRV06_03760</name>
</gene>
<evidence type="ECO:0000256" key="6">
    <source>
        <dbReference type="ARBA" id="ARBA00022737"/>
    </source>
</evidence>
<dbReference type="STRING" id="877500.GCA_000935065_02886"/>
<keyword evidence="8" id="KW-0408">Iron</keyword>
<dbReference type="NCBIfam" id="TIGR02951">
    <property type="entry name" value="DMSO_dmsB"/>
    <property type="match status" value="1"/>
</dbReference>